<dbReference type="AlphaFoldDB" id="A0A9D3MZG6"/>
<dbReference type="EMBL" id="JAFIRN010000001">
    <property type="protein sequence ID" value="KAG5857657.1"/>
    <property type="molecule type" value="Genomic_DNA"/>
</dbReference>
<feature type="compositionally biased region" description="Polar residues" evidence="3">
    <location>
        <begin position="637"/>
        <end position="652"/>
    </location>
</feature>
<feature type="region of interest" description="Disordered" evidence="3">
    <location>
        <begin position="459"/>
        <end position="513"/>
    </location>
</feature>
<protein>
    <recommendedName>
        <fullName evidence="4">ELYS-like domain-containing protein</fullName>
    </recommendedName>
</protein>
<evidence type="ECO:0000256" key="2">
    <source>
        <dbReference type="ARBA" id="ARBA00023242"/>
    </source>
</evidence>
<feature type="domain" description="ELYS-like" evidence="4">
    <location>
        <begin position="196"/>
        <end position="334"/>
    </location>
</feature>
<name>A0A9D3MZG6_ANGAN</name>
<keyword evidence="6" id="KW-1185">Reference proteome</keyword>
<gene>
    <name evidence="5" type="ORF">ANANG_G00021740</name>
</gene>
<evidence type="ECO:0000313" key="5">
    <source>
        <dbReference type="EMBL" id="KAG5857657.1"/>
    </source>
</evidence>
<comment type="caution">
    <text evidence="5">The sequence shown here is derived from an EMBL/GenBank/DDBJ whole genome shotgun (WGS) entry which is preliminary data.</text>
</comment>
<feature type="compositionally biased region" description="Basic and acidic residues" evidence="3">
    <location>
        <begin position="482"/>
        <end position="492"/>
    </location>
</feature>
<feature type="compositionally biased region" description="Low complexity" evidence="3">
    <location>
        <begin position="465"/>
        <end position="480"/>
    </location>
</feature>
<accession>A0A9D3MZG6</accession>
<dbReference type="InterPro" id="IPR025151">
    <property type="entry name" value="ELYS_dom"/>
</dbReference>
<dbReference type="InterPro" id="IPR052620">
    <property type="entry name" value="ELYS/MEL-28_NucAsmblyFactor"/>
</dbReference>
<evidence type="ECO:0000256" key="3">
    <source>
        <dbReference type="SAM" id="MobiDB-lite"/>
    </source>
</evidence>
<dbReference type="PANTHER" id="PTHR21583:SF8">
    <property type="entry name" value="PROTEIN ELYS"/>
    <property type="match status" value="1"/>
</dbReference>
<dbReference type="PANTHER" id="PTHR21583">
    <property type="entry name" value="ELYS PROTEIN"/>
    <property type="match status" value="1"/>
</dbReference>
<feature type="region of interest" description="Disordered" evidence="3">
    <location>
        <begin position="929"/>
        <end position="952"/>
    </location>
</feature>
<feature type="region of interest" description="Disordered" evidence="3">
    <location>
        <begin position="634"/>
        <end position="655"/>
    </location>
</feature>
<proteinExistence type="predicted"/>
<reference evidence="5" key="1">
    <citation type="submission" date="2021-01" db="EMBL/GenBank/DDBJ databases">
        <title>A chromosome-scale assembly of European eel, Anguilla anguilla.</title>
        <authorList>
            <person name="Henkel C."/>
            <person name="Jong-Raadsen S.A."/>
            <person name="Dufour S."/>
            <person name="Weltzien F.-A."/>
            <person name="Palstra A.P."/>
            <person name="Pelster B."/>
            <person name="Spaink H.P."/>
            <person name="Van Den Thillart G.E."/>
            <person name="Jansen H."/>
            <person name="Zahm M."/>
            <person name="Klopp C."/>
            <person name="Cedric C."/>
            <person name="Louis A."/>
            <person name="Berthelot C."/>
            <person name="Parey E."/>
            <person name="Roest Crollius H."/>
            <person name="Montfort J."/>
            <person name="Robinson-Rechavi M."/>
            <person name="Bucao C."/>
            <person name="Bouchez O."/>
            <person name="Gislard M."/>
            <person name="Lluch J."/>
            <person name="Milhes M."/>
            <person name="Lampietro C."/>
            <person name="Lopez Roques C."/>
            <person name="Donnadieu C."/>
            <person name="Braasch I."/>
            <person name="Desvignes T."/>
            <person name="Postlethwait J."/>
            <person name="Bobe J."/>
            <person name="Guiguen Y."/>
            <person name="Dirks R."/>
        </authorList>
    </citation>
    <scope>NUCLEOTIDE SEQUENCE</scope>
    <source>
        <strain evidence="5">Tag_6206</strain>
        <tissue evidence="5">Liver</tissue>
    </source>
</reference>
<comment type="subcellular location">
    <subcellularLocation>
        <location evidence="1">Nucleus</location>
    </subcellularLocation>
</comment>
<organism evidence="5 6">
    <name type="scientific">Anguilla anguilla</name>
    <name type="common">European freshwater eel</name>
    <name type="synonym">Muraena anguilla</name>
    <dbReference type="NCBI Taxonomy" id="7936"/>
    <lineage>
        <taxon>Eukaryota</taxon>
        <taxon>Metazoa</taxon>
        <taxon>Chordata</taxon>
        <taxon>Craniata</taxon>
        <taxon>Vertebrata</taxon>
        <taxon>Euteleostomi</taxon>
        <taxon>Actinopterygii</taxon>
        <taxon>Neopterygii</taxon>
        <taxon>Teleostei</taxon>
        <taxon>Anguilliformes</taxon>
        <taxon>Anguillidae</taxon>
        <taxon>Anguilla</taxon>
    </lineage>
</organism>
<dbReference type="Pfam" id="PF13934">
    <property type="entry name" value="ELYS"/>
    <property type="match status" value="1"/>
</dbReference>
<evidence type="ECO:0000256" key="1">
    <source>
        <dbReference type="ARBA" id="ARBA00004123"/>
    </source>
</evidence>
<feature type="compositionally biased region" description="Basic and acidic residues" evidence="3">
    <location>
        <begin position="935"/>
        <end position="951"/>
    </location>
</feature>
<dbReference type="Proteomes" id="UP001044222">
    <property type="component" value="Unassembled WGS sequence"/>
</dbReference>
<evidence type="ECO:0000259" key="4">
    <source>
        <dbReference type="Pfam" id="PF13934"/>
    </source>
</evidence>
<evidence type="ECO:0000313" key="6">
    <source>
        <dbReference type="Proteomes" id="UP001044222"/>
    </source>
</evidence>
<sequence>MAALDVESSWTEALANHNVTAIVNWIRADFAKSSAGVDGSLANFGAWIQEMADVNKKELMTLCFGCCRGLWMYLDQQSFTRIHLVLKRLRNLLSLARWGRSQVSSTHCWPVMEGEHWDWERPALEQHIWLGCLVQWWGTTGLLPKTPDCHGTKRISQMWREMDQNHRRAWQESPGEEKEGSSLIQGMVSTVNKQHGPVWTSGATPSQCYPPPSLQALLKLVLVPRIDTASVQAILMYFVLDVTNFLQCRDDLLKSFSHAFSIPPAFSQQIKGVWLLDRGLISQSMDLLLSPRSRHPWLSLQHRPIVEALLRRGEAQSALRCVSEACSFLKRSKVWNDDIIGRFLCGCGKLDLCLYSTANMATMDKGLSDLRQTGSQSALSGQGGEALQQAEKFILKEPGQEITGPPRTLSARLYSSQGSLSSADVVTLLRQSVLELEKLHLPARNSWDVVWPKHVEKTPDRPALSSCHVHSSPPSVASSCERSLRSSDEENKPPPFMDSPAECDSHSLSVDNSESVPTFTTVFTTVVLPSVDDLSEDKGFWAPQIGPHALSCDREFQGAHQETSRYCSEPCFEVLDCPDRILTLEDTAYPVTFNSLSKETAEDLICAVICEEGATGFPLDITCTTDARGNRGRLNLHPQSYSNEDNQSTLSAPDSLKKSDNFLSSEYEKLGYTNLVPEEMYPDLKSEGLRSGVCSHQKSKKLFSQDPLPTSSFGSHSFLDLEPLQRASVTLEERAEIFYRGSQEAVEQPEILTACALIETMPNFSIDLLKHGDDGATTNKASPETGLSKSRASLLEVEKNLVERVKSKKPFSLQDPIHKLEQRELQVSRALSSTRSGPAHMPQPCHCGQSLEKVPGGQASPKKEAACFQSSSDRLGHYKLGGGWKQGLETPKTSTGLLPVINQIPSITLDTKGSHVSGRSKSHSAITFQGCPTKQKGDKHETKEVGKDEPVGRGSFEFLRHAEGYLGSQRGAFVRRGKRVKKV</sequence>
<keyword evidence="2" id="KW-0539">Nucleus</keyword>
<dbReference type="GO" id="GO:0005634">
    <property type="term" value="C:nucleus"/>
    <property type="evidence" value="ECO:0007669"/>
    <property type="project" value="UniProtKB-SubCell"/>
</dbReference>